<sequence length="411" mass="45116">MEVAQYLMLGIILMLNIQIIVHTHLFCTDTSLLHNVTIGQMLPNHKIQSFTAPGLMTCARKCVYQTNCLSFNFDIESGQCELTRVVAGPSLPLVSKTGYVYAVKSDWVTAIAENCKHVNCAPNHICVPSKTGNICELNDCGIPPVIEFGSSPEYRGTVFGYTATYNCSGIGVKAAIATLICSDKGIWEGQHCKRVSSCEDIQDCDSSYVDGEYWIYPNAFGNDERVKVYCHGLTTDSPTDYITLPKENRILWPPMKAVGYDCDLVTTDRTDSGESVFDKIRITTSNMAINQSDYQFARLLSGVNHEYGNARDCSNSNGICDHAVMGYAKIDTGQTGLIINRTAVWRNNGHTIGMKYFNRSSDHVIEAVCGGWCGGCFAETPLTLELDNSTILPDGSATGVTCRFNYSSGYL</sequence>
<evidence type="ECO:0000313" key="5">
    <source>
        <dbReference type="EMBL" id="KAK6173785.1"/>
    </source>
</evidence>
<dbReference type="GO" id="GO:0005201">
    <property type="term" value="F:extracellular matrix structural constituent"/>
    <property type="evidence" value="ECO:0007669"/>
    <property type="project" value="InterPro"/>
</dbReference>
<organism evidence="5 6">
    <name type="scientific">Patella caerulea</name>
    <name type="common">Rayed Mediterranean limpet</name>
    <dbReference type="NCBI Taxonomy" id="87958"/>
    <lineage>
        <taxon>Eukaryota</taxon>
        <taxon>Metazoa</taxon>
        <taxon>Spiralia</taxon>
        <taxon>Lophotrochozoa</taxon>
        <taxon>Mollusca</taxon>
        <taxon>Gastropoda</taxon>
        <taxon>Patellogastropoda</taxon>
        <taxon>Patelloidea</taxon>
        <taxon>Patellidae</taxon>
        <taxon>Patella</taxon>
    </lineage>
</organism>
<gene>
    <name evidence="5" type="ORF">SNE40_017185</name>
</gene>
<dbReference type="Gene3D" id="2.60.120.1000">
    <property type="match status" value="1"/>
</dbReference>
<dbReference type="GO" id="GO:0004222">
    <property type="term" value="F:metalloendopeptidase activity"/>
    <property type="evidence" value="ECO:0007669"/>
    <property type="project" value="InterPro"/>
</dbReference>
<dbReference type="Gene3D" id="3.50.4.10">
    <property type="entry name" value="Hepatocyte Growth Factor"/>
    <property type="match status" value="1"/>
</dbReference>
<dbReference type="InterPro" id="IPR035976">
    <property type="entry name" value="Sushi/SCR/CCP_sf"/>
</dbReference>
<keyword evidence="1" id="KW-0479">Metal-binding</keyword>
<keyword evidence="2" id="KW-1015">Disulfide bond</keyword>
<keyword evidence="6" id="KW-1185">Reference proteome</keyword>
<dbReference type="EMBL" id="JAZGQO010000011">
    <property type="protein sequence ID" value="KAK6173785.1"/>
    <property type="molecule type" value="Genomic_DNA"/>
</dbReference>
<name>A0AAN8JBH9_PATCE</name>
<dbReference type="InterPro" id="IPR012314">
    <property type="entry name" value="Pept_M12B_GON-ADAMTSs"/>
</dbReference>
<dbReference type="GO" id="GO:0008270">
    <property type="term" value="F:zinc ion binding"/>
    <property type="evidence" value="ECO:0007669"/>
    <property type="project" value="InterPro"/>
</dbReference>
<dbReference type="SUPFAM" id="SSF57414">
    <property type="entry name" value="Hairpin loop containing domain-like"/>
    <property type="match status" value="1"/>
</dbReference>
<reference evidence="5 6" key="1">
    <citation type="submission" date="2024-01" db="EMBL/GenBank/DDBJ databases">
        <title>The genome of the rayed Mediterranean limpet Patella caerulea (Linnaeus, 1758).</title>
        <authorList>
            <person name="Anh-Thu Weber A."/>
            <person name="Halstead-Nussloch G."/>
        </authorList>
    </citation>
    <scope>NUCLEOTIDE SEQUENCE [LARGE SCALE GENOMIC DNA]</scope>
    <source>
        <strain evidence="5">AATW-2023a</strain>
        <tissue evidence="5">Whole specimen</tissue>
    </source>
</reference>
<protein>
    <submittedName>
        <fullName evidence="5">Uncharacterized protein</fullName>
    </submittedName>
</protein>
<dbReference type="GO" id="GO:0005576">
    <property type="term" value="C:extracellular region"/>
    <property type="evidence" value="ECO:0007669"/>
    <property type="project" value="UniProtKB-SubCell"/>
</dbReference>
<dbReference type="Pfam" id="PF00024">
    <property type="entry name" value="PAN_1"/>
    <property type="match status" value="1"/>
</dbReference>
<dbReference type="AlphaFoldDB" id="A0AAN8JBH9"/>
<accession>A0AAN8JBH9</accession>
<dbReference type="GO" id="GO:0005581">
    <property type="term" value="C:collagen trimer"/>
    <property type="evidence" value="ECO:0007669"/>
    <property type="project" value="UniProtKB-KW"/>
</dbReference>
<evidence type="ECO:0000259" key="3">
    <source>
        <dbReference type="PROSITE" id="PS50948"/>
    </source>
</evidence>
<feature type="domain" description="GON" evidence="4">
    <location>
        <begin position="194"/>
        <end position="389"/>
    </location>
</feature>
<dbReference type="InterPro" id="IPR003609">
    <property type="entry name" value="Pan_app"/>
</dbReference>
<dbReference type="Proteomes" id="UP001347796">
    <property type="component" value="Unassembled WGS sequence"/>
</dbReference>
<evidence type="ECO:0000256" key="1">
    <source>
        <dbReference type="ARBA" id="ARBA00022723"/>
    </source>
</evidence>
<comment type="caution">
    <text evidence="5">The sequence shown here is derived from an EMBL/GenBank/DDBJ whole genome shotgun (WGS) entry which is preliminary data.</text>
</comment>
<dbReference type="PROSITE" id="PS51046">
    <property type="entry name" value="GON"/>
    <property type="match status" value="1"/>
</dbReference>
<evidence type="ECO:0000256" key="2">
    <source>
        <dbReference type="ARBA" id="ARBA00023157"/>
    </source>
</evidence>
<dbReference type="SUPFAM" id="SSF57535">
    <property type="entry name" value="Complement control module/SCR domain"/>
    <property type="match status" value="1"/>
</dbReference>
<dbReference type="PROSITE" id="PS50948">
    <property type="entry name" value="PAN"/>
    <property type="match status" value="1"/>
</dbReference>
<evidence type="ECO:0000259" key="4">
    <source>
        <dbReference type="PROSITE" id="PS51046"/>
    </source>
</evidence>
<feature type="domain" description="Apple" evidence="3">
    <location>
        <begin position="27"/>
        <end position="106"/>
    </location>
</feature>
<proteinExistence type="predicted"/>
<dbReference type="Pfam" id="PF08685">
    <property type="entry name" value="GON"/>
    <property type="match status" value="2"/>
</dbReference>
<evidence type="ECO:0000313" key="6">
    <source>
        <dbReference type="Proteomes" id="UP001347796"/>
    </source>
</evidence>